<dbReference type="AlphaFoldDB" id="A0A8J3Z1J8"/>
<evidence type="ECO:0000256" key="1">
    <source>
        <dbReference type="SAM" id="MobiDB-lite"/>
    </source>
</evidence>
<protein>
    <submittedName>
        <fullName evidence="2">Uncharacterized protein</fullName>
    </submittedName>
</protein>
<gene>
    <name evidence="2" type="ORF">Vau01_009240</name>
</gene>
<name>A0A8J3Z1J8_9ACTN</name>
<dbReference type="Proteomes" id="UP000612585">
    <property type="component" value="Unassembled WGS sequence"/>
</dbReference>
<dbReference type="EMBL" id="BOPG01000006">
    <property type="protein sequence ID" value="GIJ53408.1"/>
    <property type="molecule type" value="Genomic_DNA"/>
</dbReference>
<organism evidence="2 3">
    <name type="scientific">Virgisporangium aurantiacum</name>
    <dbReference type="NCBI Taxonomy" id="175570"/>
    <lineage>
        <taxon>Bacteria</taxon>
        <taxon>Bacillati</taxon>
        <taxon>Actinomycetota</taxon>
        <taxon>Actinomycetes</taxon>
        <taxon>Micromonosporales</taxon>
        <taxon>Micromonosporaceae</taxon>
        <taxon>Virgisporangium</taxon>
    </lineage>
</organism>
<reference evidence="2" key="1">
    <citation type="submission" date="2021-01" db="EMBL/GenBank/DDBJ databases">
        <title>Whole genome shotgun sequence of Virgisporangium aurantiacum NBRC 16421.</title>
        <authorList>
            <person name="Komaki H."/>
            <person name="Tamura T."/>
        </authorList>
    </citation>
    <scope>NUCLEOTIDE SEQUENCE</scope>
    <source>
        <strain evidence="2">NBRC 16421</strain>
    </source>
</reference>
<sequence length="156" mass="16569">MSEYEYYEGLEGAGDDGTHSAPDSLWADEPTGADHNANTFTHEDAEWGPSHDPGDVDGATFAPVDEPGDATEFGESGFGEYDDQSATEEPGGLLDGLEFDLSGLDLGSLSDMNFDATYDLIGSSPGEQGWWSDLSSDHNHDGAYETVSADDSYLAL</sequence>
<proteinExistence type="predicted"/>
<keyword evidence="3" id="KW-1185">Reference proteome</keyword>
<comment type="caution">
    <text evidence="2">The sequence shown here is derived from an EMBL/GenBank/DDBJ whole genome shotgun (WGS) entry which is preliminary data.</text>
</comment>
<accession>A0A8J3Z1J8</accession>
<dbReference type="RefSeq" id="WP_203987543.1">
    <property type="nucleotide sequence ID" value="NZ_BOPG01000006.1"/>
</dbReference>
<evidence type="ECO:0000313" key="3">
    <source>
        <dbReference type="Proteomes" id="UP000612585"/>
    </source>
</evidence>
<evidence type="ECO:0000313" key="2">
    <source>
        <dbReference type="EMBL" id="GIJ53408.1"/>
    </source>
</evidence>
<feature type="region of interest" description="Disordered" evidence="1">
    <location>
        <begin position="1"/>
        <end position="88"/>
    </location>
</feature>